<dbReference type="Proteomes" id="UP000325743">
    <property type="component" value="Chromosome 1"/>
</dbReference>
<reference evidence="2 3" key="1">
    <citation type="submission" date="2018-09" db="EMBL/GenBank/DDBJ databases">
        <title>Complete genome sequence of Cupriavidus oxalaticus T2, a bacterium capable of phenol tolerance and degradation.</title>
        <authorList>
            <person name="Yan J."/>
        </authorList>
    </citation>
    <scope>NUCLEOTIDE SEQUENCE [LARGE SCALE GENOMIC DNA]</scope>
    <source>
        <strain evidence="2 3">T2</strain>
    </source>
</reference>
<dbReference type="InterPro" id="IPR014833">
    <property type="entry name" value="TnsA_N"/>
</dbReference>
<organism evidence="2 3">
    <name type="scientific">Cupriavidus oxalaticus</name>
    <dbReference type="NCBI Taxonomy" id="96344"/>
    <lineage>
        <taxon>Bacteria</taxon>
        <taxon>Pseudomonadati</taxon>
        <taxon>Pseudomonadota</taxon>
        <taxon>Betaproteobacteria</taxon>
        <taxon>Burkholderiales</taxon>
        <taxon>Burkholderiaceae</taxon>
        <taxon>Cupriavidus</taxon>
    </lineage>
</organism>
<evidence type="ECO:0000313" key="2">
    <source>
        <dbReference type="EMBL" id="QEZ44169.1"/>
    </source>
</evidence>
<proteinExistence type="predicted"/>
<dbReference type="InterPro" id="IPR011856">
    <property type="entry name" value="tRNA_endonuc-like_dom_sf"/>
</dbReference>
<feature type="domain" description="TnsA endonuclease N-terminal" evidence="1">
    <location>
        <begin position="75"/>
        <end position="165"/>
    </location>
</feature>
<dbReference type="Pfam" id="PF08722">
    <property type="entry name" value="Tn7_TnsA-like_N"/>
    <property type="match status" value="1"/>
</dbReference>
<dbReference type="GO" id="GO:0003676">
    <property type="term" value="F:nucleic acid binding"/>
    <property type="evidence" value="ECO:0007669"/>
    <property type="project" value="InterPro"/>
</dbReference>
<dbReference type="InterPro" id="IPR011335">
    <property type="entry name" value="Restrct_endonuc-II-like"/>
</dbReference>
<dbReference type="AlphaFoldDB" id="A0A5P3VH55"/>
<evidence type="ECO:0000259" key="1">
    <source>
        <dbReference type="Pfam" id="PF08722"/>
    </source>
</evidence>
<dbReference type="Gene3D" id="3.40.1350.10">
    <property type="match status" value="1"/>
</dbReference>
<dbReference type="EMBL" id="CP032518">
    <property type="protein sequence ID" value="QEZ44169.1"/>
    <property type="molecule type" value="Genomic_DNA"/>
</dbReference>
<dbReference type="RefSeq" id="WP_151070236.1">
    <property type="nucleotide sequence ID" value="NZ_CP032518.1"/>
</dbReference>
<protein>
    <recommendedName>
        <fullName evidence="1">TnsA endonuclease N-terminal domain-containing protein</fullName>
    </recommendedName>
</protein>
<name>A0A5P3VH55_9BURK</name>
<accession>A0A5P3VH55</accession>
<evidence type="ECO:0000313" key="3">
    <source>
        <dbReference type="Proteomes" id="UP000325743"/>
    </source>
</evidence>
<dbReference type="SUPFAM" id="SSF52980">
    <property type="entry name" value="Restriction endonuclease-like"/>
    <property type="match status" value="1"/>
</dbReference>
<gene>
    <name evidence="2" type="ORF">D2917_07945</name>
</gene>
<sequence length="268" mass="31312">MNILQIENRGLLQQDIWLPPFDICGIPTGSAYKEWLPARRSRRGMAGNWRCIKASRGVALHSWVEAKALATFDFHPRVLEIRTQYPFWDRDKYLKYMRAGKPFPKSLVPTMDFMLTLRRDDGSFAYHCVSVKATGALDEDEVRERQKRETDWCEKWGITWELLTENDFPEQTYFNHLVLREFIRGGSLDELHEEARCFADRVLNSTTSKSTNRDGINETLRRVLKCASWGTIPLRKCCRLFAVAVCIGHLKIDHEYPLGEHKELYLVR</sequence>